<evidence type="ECO:0000313" key="2">
    <source>
        <dbReference type="Proteomes" id="UP000008824"/>
    </source>
</evidence>
<sequence>MPYRRPAERFTPDNDALVVDETNDKTKGSICKAKSATKSSILEHKNST</sequence>
<reference evidence="1 2" key="1">
    <citation type="journal article" date="2011" name="J. Bacteriol.">
        <title>Comparative genomics of 28 Salmonella enterica isolates: evidence for CRISPR-mediated adaptive sublineage evolution.</title>
        <authorList>
            <person name="Fricke W.F."/>
            <person name="Mammel M.K."/>
            <person name="McDermott P.F."/>
            <person name="Tartera C."/>
            <person name="White D.G."/>
            <person name="Leclerc J.E."/>
            <person name="Ravel J."/>
            <person name="Cebula T.A."/>
        </authorList>
    </citation>
    <scope>NUCLEOTIDE SEQUENCE [LARGE SCALE GENOMIC DNA]</scope>
    <source>
        <strain evidence="1 2">SL254</strain>
    </source>
</reference>
<accession>A0A0H3BSH9</accession>
<dbReference type="EMBL" id="CP001113">
    <property type="protein sequence ID" value="ACF64153.1"/>
    <property type="molecule type" value="Genomic_DNA"/>
</dbReference>
<evidence type="ECO:0000313" key="1">
    <source>
        <dbReference type="EMBL" id="ACF64153.1"/>
    </source>
</evidence>
<gene>
    <name evidence="1" type="ordered locus">SNSL254_A1049</name>
</gene>
<organism evidence="1 2">
    <name type="scientific">Salmonella newport (strain SL254)</name>
    <dbReference type="NCBI Taxonomy" id="423368"/>
    <lineage>
        <taxon>Bacteria</taxon>
        <taxon>Pseudomonadati</taxon>
        <taxon>Pseudomonadota</taxon>
        <taxon>Gammaproteobacteria</taxon>
        <taxon>Enterobacterales</taxon>
        <taxon>Enterobacteriaceae</taxon>
        <taxon>Salmonella</taxon>
    </lineage>
</organism>
<protein>
    <submittedName>
        <fullName evidence="1">Uncharacterized protein</fullName>
    </submittedName>
</protein>
<dbReference type="AlphaFoldDB" id="A0A0H3BSH9"/>
<proteinExistence type="predicted"/>
<name>A0A0H3BSH9_SALNS</name>
<dbReference type="HOGENOM" id="CLU_3157549_0_0_6"/>
<dbReference type="KEGG" id="see:SNSL254_A1049"/>
<dbReference type="Proteomes" id="UP000008824">
    <property type="component" value="Chromosome"/>
</dbReference>